<accession>A0A0F9VGV5</accession>
<organism evidence="1">
    <name type="scientific">marine sediment metagenome</name>
    <dbReference type="NCBI Taxonomy" id="412755"/>
    <lineage>
        <taxon>unclassified sequences</taxon>
        <taxon>metagenomes</taxon>
        <taxon>ecological metagenomes</taxon>
    </lineage>
</organism>
<comment type="caution">
    <text evidence="1">The sequence shown here is derived from an EMBL/GenBank/DDBJ whole genome shotgun (WGS) entry which is preliminary data.</text>
</comment>
<protein>
    <submittedName>
        <fullName evidence="1">Uncharacterized protein</fullName>
    </submittedName>
</protein>
<proteinExistence type="predicted"/>
<name>A0A0F9VGV5_9ZZZZ</name>
<evidence type="ECO:0000313" key="1">
    <source>
        <dbReference type="EMBL" id="KKN99077.1"/>
    </source>
</evidence>
<dbReference type="EMBL" id="LAZR01000049">
    <property type="protein sequence ID" value="KKN99077.1"/>
    <property type="molecule type" value="Genomic_DNA"/>
</dbReference>
<reference evidence="1" key="1">
    <citation type="journal article" date="2015" name="Nature">
        <title>Complex archaea that bridge the gap between prokaryotes and eukaryotes.</title>
        <authorList>
            <person name="Spang A."/>
            <person name="Saw J.H."/>
            <person name="Jorgensen S.L."/>
            <person name="Zaremba-Niedzwiedzka K."/>
            <person name="Martijn J."/>
            <person name="Lind A.E."/>
            <person name="van Eijk R."/>
            <person name="Schleper C."/>
            <person name="Guy L."/>
            <person name="Ettema T.J."/>
        </authorList>
    </citation>
    <scope>NUCLEOTIDE SEQUENCE</scope>
</reference>
<gene>
    <name evidence="1" type="ORF">LCGC14_0143250</name>
</gene>
<dbReference type="AlphaFoldDB" id="A0A0F9VGV5"/>
<sequence>MELQSIQESSCTAAPSSCLAYPVRKTPHSKREIQMRTYDNGDGFTVTYSERDAAEWSERWPCSTVEGSGSFSFNGAGDLVAMGGQSE</sequence>